<dbReference type="InterPro" id="IPR007253">
    <property type="entry name" value="Cell_wall-bd_2"/>
</dbReference>
<organism evidence="2 3">
    <name type="scientific">Nostocoides veronense</name>
    <dbReference type="NCBI Taxonomy" id="330836"/>
    <lineage>
        <taxon>Bacteria</taxon>
        <taxon>Bacillati</taxon>
        <taxon>Actinomycetota</taxon>
        <taxon>Actinomycetes</taxon>
        <taxon>Micrococcales</taxon>
        <taxon>Intrasporangiaceae</taxon>
        <taxon>Nostocoides</taxon>
    </lineage>
</organism>
<gene>
    <name evidence="2" type="ORF">GCM10009811_22430</name>
</gene>
<dbReference type="PANTHER" id="PTHR30032:SF4">
    <property type="entry name" value="AMIDASE ENHANCER"/>
    <property type="match status" value="1"/>
</dbReference>
<reference evidence="3" key="1">
    <citation type="journal article" date="2019" name="Int. J. Syst. Evol. Microbiol.">
        <title>The Global Catalogue of Microorganisms (GCM) 10K type strain sequencing project: providing services to taxonomists for standard genome sequencing and annotation.</title>
        <authorList>
            <consortium name="The Broad Institute Genomics Platform"/>
            <consortium name="The Broad Institute Genome Sequencing Center for Infectious Disease"/>
            <person name="Wu L."/>
            <person name="Ma J."/>
        </authorList>
    </citation>
    <scope>NUCLEOTIDE SEQUENCE [LARGE SCALE GENOMIC DNA]</scope>
    <source>
        <strain evidence="3">JCM 15592</strain>
    </source>
</reference>
<evidence type="ECO:0000313" key="2">
    <source>
        <dbReference type="EMBL" id="GAA1797891.1"/>
    </source>
</evidence>
<dbReference type="Pfam" id="PF04122">
    <property type="entry name" value="CW_binding_2"/>
    <property type="match status" value="3"/>
</dbReference>
<dbReference type="PANTHER" id="PTHR30032">
    <property type="entry name" value="N-ACETYLMURAMOYL-L-ALANINE AMIDASE-RELATED"/>
    <property type="match status" value="1"/>
</dbReference>
<feature type="chain" id="PRO_5047402193" evidence="1">
    <location>
        <begin position="29"/>
        <end position="600"/>
    </location>
</feature>
<evidence type="ECO:0000256" key="1">
    <source>
        <dbReference type="SAM" id="SignalP"/>
    </source>
</evidence>
<name>A0ABP4XY04_9MICO</name>
<dbReference type="Proteomes" id="UP001499938">
    <property type="component" value="Unassembled WGS sequence"/>
</dbReference>
<protein>
    <submittedName>
        <fullName evidence="2">Uncharacterized protein</fullName>
    </submittedName>
</protein>
<accession>A0ABP4XY04</accession>
<proteinExistence type="predicted"/>
<dbReference type="Gene3D" id="2.60.120.380">
    <property type="match status" value="2"/>
</dbReference>
<sequence length="600" mass="64078">MTNTTMATRALLALTLMLSWLMPTQARAYESEPNDTMATASPAPVGPVADDAPAQIAPAGDVDWYSFVAEGKWLGVYTAQILDVEKSLSAGFRVTAYDASGRLLATSFPGSSTVVDTVEVPAFTAGRYYLKVESADRTQTGDYYLRIWSQFQDPAWNLSGDVEQNGTRFIAKQVPIGTAIRGRLDEPAPNYLSRADADVFWIDPAKTSTYAATITSTTTSLRIRTLDTDGFQTDENTCAASVPCRFDVTAPAGKRSYIEVTPGSPSGFGYYAVCLRAPGQWCEDSLVDRLWGADRYATSVAIAQQMLGEDVGGDTIFVASGEVFPDALSVGSPASGAPLLLVTRDRIPAVVAQELRRIRPARIVVVGGPATISVDVEKQLMGFLDTRFPNASLDRWWGADRYATSAAISAKSFRPGVEMAFIASGRVYADALAGAAAAGRDVNGQRQDPVLLVDDDRIPSSIAAELRRLKPGRIVVLGGPNTIRDSVLADLATYTSGSVERWAGSDRYGTAAAISHEAYAVGEAGEVFIASGEVFSDALALGPMAGHSPYPILLVRSDSIPSSTLAELRRLDPRRIHLIGGPATISDDVRLQLEAFAGYS</sequence>
<dbReference type="InterPro" id="IPR051922">
    <property type="entry name" value="Bact_Sporulation_Assoc"/>
</dbReference>
<keyword evidence="1" id="KW-0732">Signal</keyword>
<comment type="caution">
    <text evidence="2">The sequence shown here is derived from an EMBL/GenBank/DDBJ whole genome shotgun (WGS) entry which is preliminary data.</text>
</comment>
<evidence type="ECO:0000313" key="3">
    <source>
        <dbReference type="Proteomes" id="UP001499938"/>
    </source>
</evidence>
<dbReference type="EMBL" id="BAAAPO010000037">
    <property type="protein sequence ID" value="GAA1797891.1"/>
    <property type="molecule type" value="Genomic_DNA"/>
</dbReference>
<feature type="signal peptide" evidence="1">
    <location>
        <begin position="1"/>
        <end position="28"/>
    </location>
</feature>
<keyword evidence="3" id="KW-1185">Reference proteome</keyword>